<dbReference type="PROSITE" id="PS00198">
    <property type="entry name" value="4FE4S_FER_1"/>
    <property type="match status" value="1"/>
</dbReference>
<evidence type="ECO:0000256" key="6">
    <source>
        <dbReference type="ARBA" id="ARBA00023014"/>
    </source>
</evidence>
<reference evidence="8" key="1">
    <citation type="journal article" date="2021" name="PeerJ">
        <title>Extensive microbial diversity within the chicken gut microbiome revealed by metagenomics and culture.</title>
        <authorList>
            <person name="Gilroy R."/>
            <person name="Ravi A."/>
            <person name="Getino M."/>
            <person name="Pursley I."/>
            <person name="Horton D.L."/>
            <person name="Alikhan N.F."/>
            <person name="Baker D."/>
            <person name="Gharbi K."/>
            <person name="Hall N."/>
            <person name="Watson M."/>
            <person name="Adriaenssens E.M."/>
            <person name="Foster-Nyarko E."/>
            <person name="Jarju S."/>
            <person name="Secka A."/>
            <person name="Antonio M."/>
            <person name="Oren A."/>
            <person name="Chaudhuri R.R."/>
            <person name="La Ragione R."/>
            <person name="Hildebrand F."/>
            <person name="Pallen M.J."/>
        </authorList>
    </citation>
    <scope>NUCLEOTIDE SEQUENCE</scope>
    <source>
        <strain evidence="8">378</strain>
    </source>
</reference>
<evidence type="ECO:0000313" key="8">
    <source>
        <dbReference type="EMBL" id="MBU3844036.1"/>
    </source>
</evidence>
<keyword evidence="2" id="KW-0004">4Fe-4S</keyword>
<keyword evidence="5" id="KW-0408">Iron</keyword>
<proteinExistence type="predicted"/>
<dbReference type="InterPro" id="IPR017896">
    <property type="entry name" value="4Fe4S_Fe-S-bd"/>
</dbReference>
<dbReference type="GO" id="GO:0051539">
    <property type="term" value="F:4 iron, 4 sulfur cluster binding"/>
    <property type="evidence" value="ECO:0007669"/>
    <property type="project" value="UniProtKB-KW"/>
</dbReference>
<organism evidence="8 9">
    <name type="scientific">Candidatus Anaerobiospirillum pullicola</name>
    <dbReference type="NCBI Taxonomy" id="2838451"/>
    <lineage>
        <taxon>Bacteria</taxon>
        <taxon>Pseudomonadati</taxon>
        <taxon>Pseudomonadota</taxon>
        <taxon>Gammaproteobacteria</taxon>
        <taxon>Aeromonadales</taxon>
        <taxon>Succinivibrionaceae</taxon>
        <taxon>Anaerobiospirillum</taxon>
    </lineage>
</organism>
<feature type="domain" description="4Fe-4S ferredoxin-type" evidence="7">
    <location>
        <begin position="1"/>
        <end position="29"/>
    </location>
</feature>
<dbReference type="InterPro" id="IPR050294">
    <property type="entry name" value="RnfB_subfamily"/>
</dbReference>
<gene>
    <name evidence="8" type="ORF">H9847_04080</name>
</gene>
<evidence type="ECO:0000259" key="7">
    <source>
        <dbReference type="PROSITE" id="PS51379"/>
    </source>
</evidence>
<dbReference type="PANTHER" id="PTHR42859:SF10">
    <property type="entry name" value="DIMETHYLSULFOXIDE REDUCTASE CHAIN B"/>
    <property type="match status" value="1"/>
</dbReference>
<keyword evidence="1" id="KW-0813">Transport</keyword>
<evidence type="ECO:0000256" key="3">
    <source>
        <dbReference type="ARBA" id="ARBA00022723"/>
    </source>
</evidence>
<dbReference type="AlphaFoldDB" id="A0A948TFS9"/>
<accession>A0A948TFS9</accession>
<dbReference type="GO" id="GO:0046872">
    <property type="term" value="F:metal ion binding"/>
    <property type="evidence" value="ECO:0007669"/>
    <property type="project" value="UniProtKB-KW"/>
</dbReference>
<evidence type="ECO:0000313" key="9">
    <source>
        <dbReference type="Proteomes" id="UP000733611"/>
    </source>
</evidence>
<keyword evidence="6" id="KW-0411">Iron-sulfur</keyword>
<dbReference type="Gene3D" id="3.30.70.20">
    <property type="match status" value="2"/>
</dbReference>
<dbReference type="PROSITE" id="PS51379">
    <property type="entry name" value="4FE4S_FER_2"/>
    <property type="match status" value="2"/>
</dbReference>
<name>A0A948TFS9_9GAMM</name>
<evidence type="ECO:0000256" key="4">
    <source>
        <dbReference type="ARBA" id="ARBA00022982"/>
    </source>
</evidence>
<sequence>MFFIDPDTCTACDSCIDACPCDAIKIVDGHHTIDPDLCVECGACYDACEYGSIFEADLADLEAIPKKDV</sequence>
<keyword evidence="4" id="KW-0249">Electron transport</keyword>
<evidence type="ECO:0000256" key="2">
    <source>
        <dbReference type="ARBA" id="ARBA00022485"/>
    </source>
</evidence>
<protein>
    <submittedName>
        <fullName evidence="8">4Fe-4S binding protein</fullName>
    </submittedName>
</protein>
<reference evidence="8" key="2">
    <citation type="submission" date="2021-04" db="EMBL/GenBank/DDBJ databases">
        <authorList>
            <person name="Gilroy R."/>
        </authorList>
    </citation>
    <scope>NUCLEOTIDE SEQUENCE</scope>
    <source>
        <strain evidence="8">378</strain>
    </source>
</reference>
<feature type="domain" description="4Fe-4S ferredoxin-type" evidence="7">
    <location>
        <begin position="32"/>
        <end position="58"/>
    </location>
</feature>
<evidence type="ECO:0000256" key="1">
    <source>
        <dbReference type="ARBA" id="ARBA00022448"/>
    </source>
</evidence>
<evidence type="ECO:0000256" key="5">
    <source>
        <dbReference type="ARBA" id="ARBA00023004"/>
    </source>
</evidence>
<dbReference type="InterPro" id="IPR017900">
    <property type="entry name" value="4Fe4S_Fe_S_CS"/>
</dbReference>
<comment type="caution">
    <text evidence="8">The sequence shown here is derived from an EMBL/GenBank/DDBJ whole genome shotgun (WGS) entry which is preliminary data.</text>
</comment>
<dbReference type="Pfam" id="PF13237">
    <property type="entry name" value="Fer4_10"/>
    <property type="match status" value="1"/>
</dbReference>
<dbReference type="PANTHER" id="PTHR42859">
    <property type="entry name" value="OXIDOREDUCTASE"/>
    <property type="match status" value="1"/>
</dbReference>
<dbReference type="SUPFAM" id="SSF54862">
    <property type="entry name" value="4Fe-4S ferredoxins"/>
    <property type="match status" value="1"/>
</dbReference>
<dbReference type="EMBL" id="JAHLFE010000077">
    <property type="protein sequence ID" value="MBU3844036.1"/>
    <property type="molecule type" value="Genomic_DNA"/>
</dbReference>
<dbReference type="Proteomes" id="UP000733611">
    <property type="component" value="Unassembled WGS sequence"/>
</dbReference>
<keyword evidence="3" id="KW-0479">Metal-binding</keyword>